<dbReference type="GO" id="GO:0005813">
    <property type="term" value="C:centrosome"/>
    <property type="evidence" value="ECO:0007669"/>
    <property type="project" value="TreeGrafter"/>
</dbReference>
<gene>
    <name evidence="2" type="ORF">DIABBA_LOCUS1958</name>
</gene>
<accession>A0A9N9X5E1</accession>
<dbReference type="InterPro" id="IPR055289">
    <property type="entry name" value="OFD1"/>
</dbReference>
<evidence type="ECO:0000313" key="3">
    <source>
        <dbReference type="Proteomes" id="UP001153709"/>
    </source>
</evidence>
<feature type="coiled-coil region" evidence="1">
    <location>
        <begin position="333"/>
        <end position="360"/>
    </location>
</feature>
<dbReference type="PANTHER" id="PTHR39063:SF1">
    <property type="entry name" value="OFD1 CENTRIOLE AND CENTRIOLAR SATELLITE PROTEIN"/>
    <property type="match status" value="1"/>
</dbReference>
<evidence type="ECO:0008006" key="4">
    <source>
        <dbReference type="Google" id="ProtNLM"/>
    </source>
</evidence>
<feature type="coiled-coil region" evidence="1">
    <location>
        <begin position="423"/>
        <end position="450"/>
    </location>
</feature>
<keyword evidence="3" id="KW-1185">Reference proteome</keyword>
<dbReference type="GO" id="GO:0005576">
    <property type="term" value="C:extracellular region"/>
    <property type="evidence" value="ECO:0007669"/>
    <property type="project" value="GOC"/>
</dbReference>
<dbReference type="GO" id="GO:0036064">
    <property type="term" value="C:ciliary basal body"/>
    <property type="evidence" value="ECO:0007669"/>
    <property type="project" value="TreeGrafter"/>
</dbReference>
<dbReference type="PROSITE" id="PS50896">
    <property type="entry name" value="LISH"/>
    <property type="match status" value="1"/>
</dbReference>
<sequence length="466" mass="53452">MEGLTAAIPAVDPSKNLSSQEFQDLLTSWFEQKGILSELRTNLRYKMINILKNTTIGRDIIRKSPPSSMSLSKQAVNLIVAEFLMRNHCDYSLSLFNTEAGLSTSFSDNIVNENNKLISLQFDRENILNILELIGVHKTSDICQEILNIYYKNCVNISLLSALITVLSKSVPENVQAKKEINLDLSTEVDFIKNIGALLIKSNMPTNNIIPIIENIKCLYKVEIHNIEDNYTKILTKLKSHVNVKDKRTKEIQKQNEMLELKILQLIEKQNELRTQAKRAVKEKLSKEKELLKTKRDFKEDKTVPEAIGERDSKTECAIQHCSESCRENSKLIGKLQKENTELSRKNQTCLEEINDWKNKYNKLLLDFSMFHTKISSLNCNGSVEIPISSINLNPKMIDSIIGNEKNNSKSVESTDSSTDEIIRDARKKIKVLEEESQEMEEIFKKSQTKKKLFTTKDQRWDLNSC</sequence>
<dbReference type="InterPro" id="IPR006594">
    <property type="entry name" value="LisH"/>
</dbReference>
<name>A0A9N9X5E1_DIABA</name>
<dbReference type="PANTHER" id="PTHR39063">
    <property type="entry name" value="ORAL-FACIAL-DIGITAL SYNDROME 1 PROTEIN HOMOLOG"/>
    <property type="match status" value="1"/>
</dbReference>
<dbReference type="OrthoDB" id="206339at2759"/>
<evidence type="ECO:0000256" key="1">
    <source>
        <dbReference type="SAM" id="Coils"/>
    </source>
</evidence>
<keyword evidence="1" id="KW-0175">Coiled coil</keyword>
<protein>
    <recommendedName>
        <fullName evidence="4">LisH domain-containing protein</fullName>
    </recommendedName>
</protein>
<proteinExistence type="predicted"/>
<organism evidence="2 3">
    <name type="scientific">Diabrotica balteata</name>
    <name type="common">Banded cucumber beetle</name>
    <dbReference type="NCBI Taxonomy" id="107213"/>
    <lineage>
        <taxon>Eukaryota</taxon>
        <taxon>Metazoa</taxon>
        <taxon>Ecdysozoa</taxon>
        <taxon>Arthropoda</taxon>
        <taxon>Hexapoda</taxon>
        <taxon>Insecta</taxon>
        <taxon>Pterygota</taxon>
        <taxon>Neoptera</taxon>
        <taxon>Endopterygota</taxon>
        <taxon>Coleoptera</taxon>
        <taxon>Polyphaga</taxon>
        <taxon>Cucujiformia</taxon>
        <taxon>Chrysomeloidea</taxon>
        <taxon>Chrysomelidae</taxon>
        <taxon>Galerucinae</taxon>
        <taxon>Diabroticina</taxon>
        <taxon>Diabroticites</taxon>
        <taxon>Diabrotica</taxon>
    </lineage>
</organism>
<dbReference type="EMBL" id="OU898276">
    <property type="protein sequence ID" value="CAG9828008.1"/>
    <property type="molecule type" value="Genomic_DNA"/>
</dbReference>
<evidence type="ECO:0000313" key="2">
    <source>
        <dbReference type="EMBL" id="CAG9828008.1"/>
    </source>
</evidence>
<dbReference type="GO" id="GO:0060287">
    <property type="term" value="P:epithelial cilium movement involved in determination of left/right asymmetry"/>
    <property type="evidence" value="ECO:0007669"/>
    <property type="project" value="TreeGrafter"/>
</dbReference>
<dbReference type="AlphaFoldDB" id="A0A9N9X5E1"/>
<reference evidence="2" key="1">
    <citation type="submission" date="2022-01" db="EMBL/GenBank/DDBJ databases">
        <authorList>
            <person name="King R."/>
        </authorList>
    </citation>
    <scope>NUCLEOTIDE SEQUENCE</scope>
</reference>
<feature type="coiled-coil region" evidence="1">
    <location>
        <begin position="249"/>
        <end position="302"/>
    </location>
</feature>
<dbReference type="Proteomes" id="UP001153709">
    <property type="component" value="Chromosome 1"/>
</dbReference>